<keyword evidence="6" id="KW-0046">Antibiotic resistance</keyword>
<dbReference type="Gene3D" id="3.40.50.300">
    <property type="entry name" value="P-loop containing nucleotide triphosphate hydrolases"/>
    <property type="match status" value="1"/>
</dbReference>
<dbReference type="SMART" id="SM00382">
    <property type="entry name" value="AAA"/>
    <property type="match status" value="1"/>
</dbReference>
<comment type="similarity">
    <text evidence="7">Belongs to the ABC transporter superfamily. Macrolide exporter (TC 3.A.1.122) family.</text>
</comment>
<evidence type="ECO:0000256" key="3">
    <source>
        <dbReference type="ARBA" id="ARBA00022741"/>
    </source>
</evidence>
<keyword evidence="3" id="KW-0547">Nucleotide-binding</keyword>
<dbReference type="InterPro" id="IPR015854">
    <property type="entry name" value="ABC_transpr_LolD-like"/>
</dbReference>
<evidence type="ECO:0000256" key="4">
    <source>
        <dbReference type="ARBA" id="ARBA00022840"/>
    </source>
</evidence>
<evidence type="ECO:0000256" key="7">
    <source>
        <dbReference type="ARBA" id="ARBA00038388"/>
    </source>
</evidence>
<dbReference type="GO" id="GO:0005524">
    <property type="term" value="F:ATP binding"/>
    <property type="evidence" value="ECO:0007669"/>
    <property type="project" value="UniProtKB-KW"/>
</dbReference>
<gene>
    <name evidence="9" type="ORF">HNQ51_001088</name>
</gene>
<evidence type="ECO:0000256" key="1">
    <source>
        <dbReference type="ARBA" id="ARBA00022448"/>
    </source>
</evidence>
<protein>
    <submittedName>
        <fullName evidence="9">Putative ABC transport system ATP-binding protein</fullName>
    </submittedName>
</protein>
<dbReference type="InterPro" id="IPR003439">
    <property type="entry name" value="ABC_transporter-like_ATP-bd"/>
</dbReference>
<dbReference type="GO" id="GO:0022857">
    <property type="term" value="F:transmembrane transporter activity"/>
    <property type="evidence" value="ECO:0007669"/>
    <property type="project" value="UniProtKB-ARBA"/>
</dbReference>
<dbReference type="GO" id="GO:0005886">
    <property type="term" value="C:plasma membrane"/>
    <property type="evidence" value="ECO:0007669"/>
    <property type="project" value="TreeGrafter"/>
</dbReference>
<dbReference type="PANTHER" id="PTHR24220">
    <property type="entry name" value="IMPORT ATP-BINDING PROTEIN"/>
    <property type="match status" value="1"/>
</dbReference>
<dbReference type="GO" id="GO:0098796">
    <property type="term" value="C:membrane protein complex"/>
    <property type="evidence" value="ECO:0007669"/>
    <property type="project" value="UniProtKB-ARBA"/>
</dbReference>
<dbReference type="InterPro" id="IPR003593">
    <property type="entry name" value="AAA+_ATPase"/>
</dbReference>
<dbReference type="RefSeq" id="WP_217502986.1">
    <property type="nucleotide sequence ID" value="NZ_CP040709.1"/>
</dbReference>
<dbReference type="Pfam" id="PF00005">
    <property type="entry name" value="ABC_tran"/>
    <property type="match status" value="1"/>
</dbReference>
<dbReference type="SUPFAM" id="SSF52540">
    <property type="entry name" value="P-loop containing nucleoside triphosphate hydrolases"/>
    <property type="match status" value="1"/>
</dbReference>
<keyword evidence="4 9" id="KW-0067">ATP-binding</keyword>
<keyword evidence="5" id="KW-0812">Transmembrane</keyword>
<dbReference type="PROSITE" id="PS00211">
    <property type="entry name" value="ABC_TRANSPORTER_1"/>
    <property type="match status" value="1"/>
</dbReference>
<dbReference type="GO" id="GO:0046677">
    <property type="term" value="P:response to antibiotic"/>
    <property type="evidence" value="ECO:0007669"/>
    <property type="project" value="UniProtKB-KW"/>
</dbReference>
<keyword evidence="5" id="KW-1133">Transmembrane helix</keyword>
<evidence type="ECO:0000313" key="10">
    <source>
        <dbReference type="Proteomes" id="UP000554837"/>
    </source>
</evidence>
<name>A0A840S0K8_9BURK</name>
<sequence length="236" mass="25967">MNDLMLRCQGLGRSFQLGPDTLPTPALRDVDLQIRRGELVAITGASGSGKSTLLNLIGLLDRPSQGRLWLGGQAVEGASAQLSARLRNRLIGFVFQQFHLLPRHSVWRNVELPLVYAEVSPPERRQRALDLLERLGLAEHAHKRPAQLSGGQQQRVAIARALIQSPPLVLADEPTGALDSATGQAVLQMLRELWRAQGCTVLIVTHDPAIAAQCPRRLHFADGRLVRDEHHQEDLA</sequence>
<keyword evidence="10" id="KW-1185">Reference proteome</keyword>
<evidence type="ECO:0000256" key="5">
    <source>
        <dbReference type="ARBA" id="ARBA00022989"/>
    </source>
</evidence>
<accession>A0A840S0K8</accession>
<dbReference type="AlphaFoldDB" id="A0A840S0K8"/>
<dbReference type="InterPro" id="IPR017871">
    <property type="entry name" value="ABC_transporter-like_CS"/>
</dbReference>
<dbReference type="Proteomes" id="UP000554837">
    <property type="component" value="Unassembled WGS sequence"/>
</dbReference>
<proteinExistence type="inferred from homology"/>
<comment type="caution">
    <text evidence="9">The sequence shown here is derived from an EMBL/GenBank/DDBJ whole genome shotgun (WGS) entry which is preliminary data.</text>
</comment>
<dbReference type="PANTHER" id="PTHR24220:SF86">
    <property type="entry name" value="ABC TRANSPORTER ABCH.1"/>
    <property type="match status" value="1"/>
</dbReference>
<evidence type="ECO:0000259" key="8">
    <source>
        <dbReference type="PROSITE" id="PS50893"/>
    </source>
</evidence>
<dbReference type="CDD" id="cd03255">
    <property type="entry name" value="ABC_MJ0796_LolCDE_FtsE"/>
    <property type="match status" value="1"/>
</dbReference>
<feature type="domain" description="ABC transporter" evidence="8">
    <location>
        <begin position="6"/>
        <end position="236"/>
    </location>
</feature>
<organism evidence="9 10">
    <name type="scientific">Inhella inkyongensis</name>
    <dbReference type="NCBI Taxonomy" id="392593"/>
    <lineage>
        <taxon>Bacteria</taxon>
        <taxon>Pseudomonadati</taxon>
        <taxon>Pseudomonadota</taxon>
        <taxon>Betaproteobacteria</taxon>
        <taxon>Burkholderiales</taxon>
        <taxon>Sphaerotilaceae</taxon>
        <taxon>Inhella</taxon>
    </lineage>
</organism>
<dbReference type="InterPro" id="IPR027417">
    <property type="entry name" value="P-loop_NTPase"/>
</dbReference>
<keyword evidence="2" id="KW-1003">Cell membrane</keyword>
<dbReference type="GO" id="GO:0016887">
    <property type="term" value="F:ATP hydrolysis activity"/>
    <property type="evidence" value="ECO:0007669"/>
    <property type="project" value="InterPro"/>
</dbReference>
<dbReference type="InterPro" id="IPR017911">
    <property type="entry name" value="MacB-like_ATP-bd"/>
</dbReference>
<keyword evidence="1" id="KW-0813">Transport</keyword>
<evidence type="ECO:0000256" key="2">
    <source>
        <dbReference type="ARBA" id="ARBA00022475"/>
    </source>
</evidence>
<keyword evidence="5" id="KW-0472">Membrane</keyword>
<evidence type="ECO:0000256" key="6">
    <source>
        <dbReference type="ARBA" id="ARBA00023251"/>
    </source>
</evidence>
<evidence type="ECO:0000313" key="9">
    <source>
        <dbReference type="EMBL" id="MBB5203795.1"/>
    </source>
</evidence>
<dbReference type="EMBL" id="JACHHO010000001">
    <property type="protein sequence ID" value="MBB5203795.1"/>
    <property type="molecule type" value="Genomic_DNA"/>
</dbReference>
<dbReference type="FunFam" id="3.40.50.300:FF:000032">
    <property type="entry name" value="Export ABC transporter ATP-binding protein"/>
    <property type="match status" value="1"/>
</dbReference>
<dbReference type="PROSITE" id="PS50893">
    <property type="entry name" value="ABC_TRANSPORTER_2"/>
    <property type="match status" value="1"/>
</dbReference>
<reference evidence="9 10" key="1">
    <citation type="submission" date="2020-08" db="EMBL/GenBank/DDBJ databases">
        <title>Genomic Encyclopedia of Type Strains, Phase IV (KMG-IV): sequencing the most valuable type-strain genomes for metagenomic binning, comparative biology and taxonomic classification.</title>
        <authorList>
            <person name="Goeker M."/>
        </authorList>
    </citation>
    <scope>NUCLEOTIDE SEQUENCE [LARGE SCALE GENOMIC DNA]</scope>
    <source>
        <strain evidence="9 10">DSM 23958</strain>
    </source>
</reference>